<accession>A0A4V1ERB8</accession>
<dbReference type="RefSeq" id="WP_137423060.1">
    <property type="nucleotide sequence ID" value="NZ_CP040098.1"/>
</dbReference>
<dbReference type="PANTHER" id="PTHR33877">
    <property type="entry name" value="SLL1193 PROTEIN"/>
    <property type="match status" value="1"/>
</dbReference>
<evidence type="ECO:0000313" key="3">
    <source>
        <dbReference type="Proteomes" id="UP000298602"/>
    </source>
</evidence>
<keyword evidence="2" id="KW-0378">Hydrolase</keyword>
<keyword evidence="2" id="KW-0540">Nuclease</keyword>
<feature type="domain" description="HNH nuclease" evidence="1">
    <location>
        <begin position="29"/>
        <end position="80"/>
    </location>
</feature>
<dbReference type="CDD" id="cd00085">
    <property type="entry name" value="HNHc"/>
    <property type="match status" value="1"/>
</dbReference>
<dbReference type="PANTHER" id="PTHR33877:SF1">
    <property type="entry name" value="TYPE IV METHYL-DIRECTED RESTRICTION ENZYME ECOKMCRA"/>
    <property type="match status" value="1"/>
</dbReference>
<proteinExistence type="predicted"/>
<keyword evidence="3" id="KW-1185">Reference proteome</keyword>
<keyword evidence="2" id="KW-0255">Endonuclease</keyword>
<reference evidence="2 3" key="1">
    <citation type="submission" date="2019-05" db="EMBL/GenBank/DDBJ databases">
        <title>The Complete Genome Sequence of the n-alkane-degrading Desulfoglaeba alkanexedens ALDC reveals multiple alkylsuccinate synthase gene clusters.</title>
        <authorList>
            <person name="Callaghan A.V."/>
            <person name="Davidova I.A."/>
            <person name="Duncan K.E."/>
            <person name="Morris B."/>
            <person name="McInerney M.J."/>
        </authorList>
    </citation>
    <scope>NUCLEOTIDE SEQUENCE [LARGE SCALE GENOMIC DNA]</scope>
    <source>
        <strain evidence="2 3">ALDC</strain>
    </source>
</reference>
<dbReference type="InterPro" id="IPR052892">
    <property type="entry name" value="NA-targeting_endonuclease"/>
</dbReference>
<dbReference type="Gene3D" id="1.10.30.50">
    <property type="match status" value="1"/>
</dbReference>
<evidence type="ECO:0000313" key="2">
    <source>
        <dbReference type="EMBL" id="QCQ21091.1"/>
    </source>
</evidence>
<dbReference type="GO" id="GO:0004519">
    <property type="term" value="F:endonuclease activity"/>
    <property type="evidence" value="ECO:0007669"/>
    <property type="project" value="UniProtKB-KW"/>
</dbReference>
<name>A0A4V1ERB8_9BACT</name>
<protein>
    <submittedName>
        <fullName evidence="2">HNH endonuclease</fullName>
    </submittedName>
</protein>
<dbReference type="SMART" id="SM00507">
    <property type="entry name" value="HNHc"/>
    <property type="match status" value="1"/>
</dbReference>
<dbReference type="AlphaFoldDB" id="A0A4V1ERB8"/>
<dbReference type="Pfam" id="PF14279">
    <property type="entry name" value="HNH_5"/>
    <property type="match status" value="1"/>
</dbReference>
<dbReference type="KEGG" id="dax:FDQ92_02065"/>
<dbReference type="InterPro" id="IPR003615">
    <property type="entry name" value="HNH_nuc"/>
</dbReference>
<evidence type="ECO:0000259" key="1">
    <source>
        <dbReference type="SMART" id="SM00507"/>
    </source>
</evidence>
<gene>
    <name evidence="2" type="ORF">FDQ92_02065</name>
</gene>
<sequence length="119" mass="13386">MNDQSFVVTVSDREIQKEKEKARALRKTRWWQRRIAQGRCHYCGKAVAPRELTLDHVVPLVRGGRSTRANVVPCCKECNSRKKYLLPIEWDDYLKGFSMDGKSAGGSGTDGGNAEDRGS</sequence>
<organism evidence="2 3">
    <name type="scientific">Desulfoglaeba alkanexedens ALDC</name>
    <dbReference type="NCBI Taxonomy" id="980445"/>
    <lineage>
        <taxon>Bacteria</taxon>
        <taxon>Pseudomonadati</taxon>
        <taxon>Thermodesulfobacteriota</taxon>
        <taxon>Syntrophobacteria</taxon>
        <taxon>Syntrophobacterales</taxon>
        <taxon>Syntrophobacteraceae</taxon>
        <taxon>Desulfoglaeba</taxon>
    </lineage>
</organism>
<dbReference type="Proteomes" id="UP000298602">
    <property type="component" value="Chromosome"/>
</dbReference>
<dbReference type="EMBL" id="CP040098">
    <property type="protein sequence ID" value="QCQ21091.1"/>
    <property type="molecule type" value="Genomic_DNA"/>
</dbReference>
<reference evidence="2 3" key="2">
    <citation type="submission" date="2019-05" db="EMBL/GenBank/DDBJ databases">
        <authorList>
            <person name="Suflita J.M."/>
            <person name="Marks C.R."/>
        </authorList>
    </citation>
    <scope>NUCLEOTIDE SEQUENCE [LARGE SCALE GENOMIC DNA]</scope>
    <source>
        <strain evidence="2 3">ALDC</strain>
    </source>
</reference>
<dbReference type="OrthoDB" id="9802901at2"/>
<dbReference type="InterPro" id="IPR029471">
    <property type="entry name" value="HNH_5"/>
</dbReference>